<protein>
    <submittedName>
        <fullName evidence="2">Uncharacterized protein</fullName>
    </submittedName>
</protein>
<feature type="region of interest" description="Disordered" evidence="1">
    <location>
        <begin position="582"/>
        <end position="617"/>
    </location>
</feature>
<feature type="region of interest" description="Disordered" evidence="1">
    <location>
        <begin position="309"/>
        <end position="334"/>
    </location>
</feature>
<feature type="region of interest" description="Disordered" evidence="1">
    <location>
        <begin position="509"/>
        <end position="550"/>
    </location>
</feature>
<gene>
    <name evidence="2" type="ORF">ACHAWO_007086</name>
</gene>
<dbReference type="EMBL" id="JALLPJ020000146">
    <property type="protein sequence ID" value="KAL3800977.1"/>
    <property type="molecule type" value="Genomic_DNA"/>
</dbReference>
<feature type="compositionally biased region" description="Polar residues" evidence="1">
    <location>
        <begin position="582"/>
        <end position="600"/>
    </location>
</feature>
<feature type="compositionally biased region" description="Acidic residues" evidence="1">
    <location>
        <begin position="601"/>
        <end position="610"/>
    </location>
</feature>
<organism evidence="2 3">
    <name type="scientific">Cyclotella atomus</name>
    <dbReference type="NCBI Taxonomy" id="382360"/>
    <lineage>
        <taxon>Eukaryota</taxon>
        <taxon>Sar</taxon>
        <taxon>Stramenopiles</taxon>
        <taxon>Ochrophyta</taxon>
        <taxon>Bacillariophyta</taxon>
        <taxon>Coscinodiscophyceae</taxon>
        <taxon>Thalassiosirophycidae</taxon>
        <taxon>Stephanodiscales</taxon>
        <taxon>Stephanodiscaceae</taxon>
        <taxon>Cyclotella</taxon>
    </lineage>
</organism>
<proteinExistence type="predicted"/>
<reference evidence="2 3" key="1">
    <citation type="submission" date="2024-10" db="EMBL/GenBank/DDBJ databases">
        <title>Updated reference genomes for cyclostephanoid diatoms.</title>
        <authorList>
            <person name="Roberts W.R."/>
            <person name="Alverson A.J."/>
        </authorList>
    </citation>
    <scope>NUCLEOTIDE SEQUENCE [LARGE SCALE GENOMIC DNA]</scope>
    <source>
        <strain evidence="2 3">AJA010-31</strain>
    </source>
</reference>
<sequence length="676" mass="75899">MCTLFEATSSRFHSIPSPSRLSFSSCANYGDSCKGRGVSRGFNCSQSNYKLGLPSPDRHPLRNCRSHNRCFSNFSTDSNEAVAQDLTRISTPASSPNTPLPSPLFDSEDGSTNKSRSSIDYMKPATIQMKHLLSLKQSYLTLSKACLDAQSLLNSNVNASSPDELVAMADYFLILVNDVDLESSIDTIQTLQYNEDLNDGEDSVTKEVLGQATRVLCRLHSVFLRVVESCVPPMANYTDNSTATVRMEHSSGTFVQQTTSKYSAMTMGRALQVSRRAEELGMPMHKPLYQRMAVGIVLTSAMPCRHPAGRWPWEDQNSAQENNNDEMNSNDPKLELPHSRQIKEGIYTPPPLAMEILNLCHRAKVALKCSFFPSMPLNKQMEQSRQQHQLEIDMYSEPWLLLLKRRQFEEALGLLRGWESNFGITTSIGSQNKPKINLLSLLEEDTISKALEIAKDWVEGTSFPENVSSDPHANELIDLLQHSLAAILRRRKIAAAEMAKLINALAAMHRTRPQEEEDGDEEFSDVDSEEEDFEEFHDFEDYDSDDDGEEDEDIVLGELRNDVTAENFPLFLKGVGLDTDAGTRSTNPNAGGANFNSQQTVEEEENDNDEPPLIHGISNDDVRRSIYLRKGPDWELPDIVSQLEGWNKGQPLSFTPEFERYLGWQLSQDDDDDHYG</sequence>
<dbReference type="AlphaFoldDB" id="A0ABD3QLF6"/>
<dbReference type="Proteomes" id="UP001530400">
    <property type="component" value="Unassembled WGS sequence"/>
</dbReference>
<name>A0ABD3QLF6_9STRA</name>
<feature type="compositionally biased region" description="Polar residues" evidence="1">
    <location>
        <begin position="315"/>
        <end position="331"/>
    </location>
</feature>
<evidence type="ECO:0000313" key="3">
    <source>
        <dbReference type="Proteomes" id="UP001530400"/>
    </source>
</evidence>
<feature type="compositionally biased region" description="Acidic residues" evidence="1">
    <location>
        <begin position="515"/>
        <end position="550"/>
    </location>
</feature>
<evidence type="ECO:0000313" key="2">
    <source>
        <dbReference type="EMBL" id="KAL3800977.1"/>
    </source>
</evidence>
<evidence type="ECO:0000256" key="1">
    <source>
        <dbReference type="SAM" id="MobiDB-lite"/>
    </source>
</evidence>
<keyword evidence="3" id="KW-1185">Reference proteome</keyword>
<feature type="region of interest" description="Disordered" evidence="1">
    <location>
        <begin position="89"/>
        <end position="117"/>
    </location>
</feature>
<accession>A0ABD3QLF6</accession>
<comment type="caution">
    <text evidence="2">The sequence shown here is derived from an EMBL/GenBank/DDBJ whole genome shotgun (WGS) entry which is preliminary data.</text>
</comment>